<protein>
    <submittedName>
        <fullName evidence="2">Uncharacterized protein</fullName>
    </submittedName>
</protein>
<feature type="chain" id="PRO_5011592108" evidence="1">
    <location>
        <begin position="20"/>
        <end position="761"/>
    </location>
</feature>
<dbReference type="EMBL" id="FNFO01000003">
    <property type="protein sequence ID" value="SDK74324.1"/>
    <property type="molecule type" value="Genomic_DNA"/>
</dbReference>
<dbReference type="OrthoDB" id="892331at2"/>
<gene>
    <name evidence="2" type="ORF">SAMN05421823_103438</name>
</gene>
<reference evidence="2 3" key="1">
    <citation type="submission" date="2016-10" db="EMBL/GenBank/DDBJ databases">
        <authorList>
            <person name="de Groot N.N."/>
        </authorList>
    </citation>
    <scope>NUCLEOTIDE SEQUENCE [LARGE SCALE GENOMIC DNA]</scope>
    <source>
        <strain evidence="2 3">DSM 25186</strain>
    </source>
</reference>
<evidence type="ECO:0000313" key="2">
    <source>
        <dbReference type="EMBL" id="SDK74324.1"/>
    </source>
</evidence>
<proteinExistence type="predicted"/>
<keyword evidence="1" id="KW-0732">Signal</keyword>
<evidence type="ECO:0000313" key="3">
    <source>
        <dbReference type="Proteomes" id="UP000198510"/>
    </source>
</evidence>
<dbReference type="Proteomes" id="UP000198510">
    <property type="component" value="Unassembled WGS sequence"/>
</dbReference>
<name>A0A1G9EDY5_9BACT</name>
<accession>A0A1G9EDY5</accession>
<dbReference type="RefSeq" id="WP_089681438.1">
    <property type="nucleotide sequence ID" value="NZ_FNFO01000003.1"/>
</dbReference>
<dbReference type="AlphaFoldDB" id="A0A1G9EDY5"/>
<organism evidence="2 3">
    <name type="scientific">Catalinimonas alkaloidigena</name>
    <dbReference type="NCBI Taxonomy" id="1075417"/>
    <lineage>
        <taxon>Bacteria</taxon>
        <taxon>Pseudomonadati</taxon>
        <taxon>Bacteroidota</taxon>
        <taxon>Cytophagia</taxon>
        <taxon>Cytophagales</taxon>
        <taxon>Catalimonadaceae</taxon>
        <taxon>Catalinimonas</taxon>
    </lineage>
</organism>
<evidence type="ECO:0000256" key="1">
    <source>
        <dbReference type="SAM" id="SignalP"/>
    </source>
</evidence>
<keyword evidence="3" id="KW-1185">Reference proteome</keyword>
<feature type="signal peptide" evidence="1">
    <location>
        <begin position="1"/>
        <end position="19"/>
    </location>
</feature>
<sequence length="761" mass="83712">MKKKLFFLLGVLWSYAGIAQSLVNSEHGYLLPARDTTRLLVIFAEVDCGACGQSSACLPDNDAWRPGQLPPDAARYFDATLRPGEAPHQYITNYYHTMSRGEYVLLGDYIDRVVTVPCHRTSEVDVIRELNTWPEIRLHSQRSSSDAALTLEDFDLWGSEPPGVPKSRGPDGILDGVVIFWRNLNKGVIDCGGGLGMQVLLAGQQLHGKKLRVASSFGACRSGQAAWDLFIAEQLHALFGGNNFHTVGGAGLHTFMIPAHVYGTSAQSGASSLLINGWERHRLGWRGRDAQGQLTRQYLIGALEATGTREVPTDLKLPKELRTDTFLLRDFVTTGDAVHIQLPHLDWQQVGDVKNQYLWLENHQLISPHDVNIWHNLDCRQTWSPGLYAQIQVGKDLKEGASADVFPIGSSRDAAKPNALGSYMFPVTAEGNWDYTYRYDKALRSWEACVWAGNWTLPTDAAQKLPNPFTGHSDLYSATDSNHDRLLDKGDKMFTGSSKVYGDSVVHALYSMGDAHDAFRLAGNSRLALGTNPAPVPVYTHRSGSKLALNRGPLASYENRQIHLNGLEVRILEENVDGKGAMKISIRWDQYRVEQDQRWAGDIVLYPHDFEATQPSLELASGRTITLARGQSPTYMVARTVLDDSVAWFSDTTRFTLMSGAFLTQETGSTIVLTDGTQVVLEAGAHWTVPDAATLTLRGGSTLVLQSGATLEIGPGALQVEDGSRLLVEAGATLSAAKRDLRRWQKRGLLYEIPAATTATE</sequence>